<dbReference type="Proteomes" id="UP000887581">
    <property type="component" value="Unplaced"/>
</dbReference>
<feature type="domain" description="VASt" evidence="4">
    <location>
        <begin position="107"/>
        <end position="278"/>
    </location>
</feature>
<dbReference type="InterPro" id="IPR031968">
    <property type="entry name" value="VASt"/>
</dbReference>
<dbReference type="PANTHER" id="PTHR23319">
    <property type="entry name" value="GRAM DOMAIN CONTAINING 1B, ISOFORM E"/>
    <property type="match status" value="1"/>
</dbReference>
<evidence type="ECO:0000313" key="6">
    <source>
        <dbReference type="WBParaSite" id="sdigi.contig296.g7187.t1"/>
    </source>
</evidence>
<organism evidence="5 6">
    <name type="scientific">Setaria digitata</name>
    <dbReference type="NCBI Taxonomy" id="48799"/>
    <lineage>
        <taxon>Eukaryota</taxon>
        <taxon>Metazoa</taxon>
        <taxon>Ecdysozoa</taxon>
        <taxon>Nematoda</taxon>
        <taxon>Chromadorea</taxon>
        <taxon>Rhabditida</taxon>
        <taxon>Spirurina</taxon>
        <taxon>Spiruromorpha</taxon>
        <taxon>Filarioidea</taxon>
        <taxon>Setariidae</taxon>
        <taxon>Setaria</taxon>
    </lineage>
</organism>
<evidence type="ECO:0000313" key="5">
    <source>
        <dbReference type="Proteomes" id="UP000887581"/>
    </source>
</evidence>
<name>A0A915PNU6_9BILA</name>
<dbReference type="GO" id="GO:0032366">
    <property type="term" value="P:intracellular sterol transport"/>
    <property type="evidence" value="ECO:0007669"/>
    <property type="project" value="TreeGrafter"/>
</dbReference>
<proteinExistence type="predicted"/>
<dbReference type="GO" id="GO:0032934">
    <property type="term" value="F:sterol binding"/>
    <property type="evidence" value="ECO:0007669"/>
    <property type="project" value="TreeGrafter"/>
</dbReference>
<dbReference type="Pfam" id="PF16016">
    <property type="entry name" value="VASt"/>
    <property type="match status" value="1"/>
</dbReference>
<protein>
    <submittedName>
        <fullName evidence="6">VASt domain-containing protein</fullName>
    </submittedName>
</protein>
<feature type="compositionally biased region" description="Polar residues" evidence="3">
    <location>
        <begin position="1"/>
        <end position="18"/>
    </location>
</feature>
<dbReference type="WBParaSite" id="sdigi.contig296.g7187.t1">
    <property type="protein sequence ID" value="sdigi.contig296.g7187.t1"/>
    <property type="gene ID" value="sdigi.contig296.g7187"/>
</dbReference>
<keyword evidence="2" id="KW-0472">Membrane</keyword>
<dbReference type="PANTHER" id="PTHR23319:SF4">
    <property type="entry name" value="GRAM DOMAIN CONTAINING 1B, ISOFORM E"/>
    <property type="match status" value="1"/>
</dbReference>
<dbReference type="GO" id="GO:0140268">
    <property type="term" value="C:endoplasmic reticulum-plasma membrane contact site"/>
    <property type="evidence" value="ECO:0007669"/>
    <property type="project" value="TreeGrafter"/>
</dbReference>
<dbReference type="GO" id="GO:0120015">
    <property type="term" value="F:sterol transfer activity"/>
    <property type="evidence" value="ECO:0007669"/>
    <property type="project" value="TreeGrafter"/>
</dbReference>
<dbReference type="InterPro" id="IPR051482">
    <property type="entry name" value="Cholesterol_transport"/>
</dbReference>
<evidence type="ECO:0000256" key="1">
    <source>
        <dbReference type="ARBA" id="ARBA00004370"/>
    </source>
</evidence>
<dbReference type="GO" id="GO:0005886">
    <property type="term" value="C:plasma membrane"/>
    <property type="evidence" value="ECO:0007669"/>
    <property type="project" value="TreeGrafter"/>
</dbReference>
<dbReference type="PROSITE" id="PS51778">
    <property type="entry name" value="VAST"/>
    <property type="match status" value="1"/>
</dbReference>
<dbReference type="GO" id="GO:0005789">
    <property type="term" value="C:endoplasmic reticulum membrane"/>
    <property type="evidence" value="ECO:0007669"/>
    <property type="project" value="TreeGrafter"/>
</dbReference>
<evidence type="ECO:0000256" key="3">
    <source>
        <dbReference type="SAM" id="MobiDB-lite"/>
    </source>
</evidence>
<accession>A0A915PNU6</accession>
<keyword evidence="5" id="KW-1185">Reference proteome</keyword>
<evidence type="ECO:0000259" key="4">
    <source>
        <dbReference type="PROSITE" id="PS51778"/>
    </source>
</evidence>
<comment type="subcellular location">
    <subcellularLocation>
        <location evidence="1">Membrane</location>
    </subcellularLocation>
</comment>
<evidence type="ECO:0000256" key="2">
    <source>
        <dbReference type="ARBA" id="ARBA00023136"/>
    </source>
</evidence>
<reference evidence="6" key="1">
    <citation type="submission" date="2022-11" db="UniProtKB">
        <authorList>
            <consortium name="WormBaseParasite"/>
        </authorList>
    </citation>
    <scope>IDENTIFICATION</scope>
</reference>
<sequence>MLQQQQRRLASKPGNGSTDDIGDNNDMDKIYIESEELLSETTCKSLSLTSLITTTTATTTTTTMNGLPDSGFPTDNSDTKHECRVNDSDNAGSSIETKVPCECKSHLGRLFLDEVYPLTTEQLFHLLFSSIPWYHHFKEIVKKTDYVATSWTTDNSAVTTRTVTYNMALNNALGPKSTSVTEKQTCYEFHSSNDGFSVTQETYNAGVPCADNFLVQCTYCVIRASNTHSRLLIHGAMIQKKSIWGIVKGIIEKSTYNGLEIYYSALDETLKLLCDNQGGSILPKHALERVERIDDHDNDNYNNASGV</sequence>
<dbReference type="AlphaFoldDB" id="A0A915PNU6"/>
<feature type="region of interest" description="Disordered" evidence="3">
    <location>
        <begin position="1"/>
        <end position="26"/>
    </location>
</feature>